<feature type="domain" description="SGF29 C-terminal" evidence="6">
    <location>
        <begin position="144"/>
        <end position="284"/>
    </location>
</feature>
<dbReference type="PANTHER" id="PTHR21539">
    <property type="entry name" value="SAGA-ASSOCIATED FACTOR 29"/>
    <property type="match status" value="1"/>
</dbReference>
<feature type="compositionally biased region" description="Low complexity" evidence="5">
    <location>
        <begin position="124"/>
        <end position="138"/>
    </location>
</feature>
<dbReference type="GO" id="GO:0000124">
    <property type="term" value="C:SAGA complex"/>
    <property type="evidence" value="ECO:0007669"/>
    <property type="project" value="InterPro"/>
</dbReference>
<protein>
    <recommendedName>
        <fullName evidence="6">SGF29 C-terminal domain-containing protein</fullName>
    </recommendedName>
</protein>
<dbReference type="EMBL" id="KE123951">
    <property type="protein sequence ID" value="EPB88412.1"/>
    <property type="molecule type" value="Genomic_DNA"/>
</dbReference>
<dbReference type="InterPro" id="IPR047287">
    <property type="entry name" value="Tudor_SGF29_rpt2"/>
</dbReference>
<organism evidence="7 8">
    <name type="scientific">Mucor circinelloides f. circinelloides (strain 1006PhL)</name>
    <name type="common">Mucormycosis agent</name>
    <name type="synonym">Calyptromyces circinelloides</name>
    <dbReference type="NCBI Taxonomy" id="1220926"/>
    <lineage>
        <taxon>Eukaryota</taxon>
        <taxon>Fungi</taxon>
        <taxon>Fungi incertae sedis</taxon>
        <taxon>Mucoromycota</taxon>
        <taxon>Mucoromycotina</taxon>
        <taxon>Mucoromycetes</taxon>
        <taxon>Mucorales</taxon>
        <taxon>Mucorineae</taxon>
        <taxon>Mucoraceae</taxon>
        <taxon>Mucor</taxon>
    </lineage>
</organism>
<dbReference type="Gene3D" id="2.30.30.140">
    <property type="match status" value="2"/>
</dbReference>
<evidence type="ECO:0000256" key="5">
    <source>
        <dbReference type="SAM" id="MobiDB-lite"/>
    </source>
</evidence>
<evidence type="ECO:0000256" key="4">
    <source>
        <dbReference type="ARBA" id="ARBA00023242"/>
    </source>
</evidence>
<dbReference type="Pfam" id="PF07039">
    <property type="entry name" value="SGF29_Tudor"/>
    <property type="match status" value="1"/>
</dbReference>
<name>S2JIV0_MUCC1</name>
<dbReference type="CDD" id="cd20394">
    <property type="entry name" value="Tudor_SGF29_rpt2"/>
    <property type="match status" value="1"/>
</dbReference>
<dbReference type="AlphaFoldDB" id="S2JIV0"/>
<reference evidence="8" key="1">
    <citation type="submission" date="2013-05" db="EMBL/GenBank/DDBJ databases">
        <title>The Genome sequence of Mucor circinelloides f. circinelloides 1006PhL.</title>
        <authorList>
            <consortium name="The Broad Institute Genomics Platform"/>
            <person name="Cuomo C."/>
            <person name="Earl A."/>
            <person name="Findley K."/>
            <person name="Lee S.C."/>
            <person name="Walker B."/>
            <person name="Young S."/>
            <person name="Zeng Q."/>
            <person name="Gargeya S."/>
            <person name="Fitzgerald M."/>
            <person name="Haas B."/>
            <person name="Abouelleil A."/>
            <person name="Allen A.W."/>
            <person name="Alvarado L."/>
            <person name="Arachchi H.M."/>
            <person name="Berlin A.M."/>
            <person name="Chapman S.B."/>
            <person name="Gainer-Dewar J."/>
            <person name="Goldberg J."/>
            <person name="Griggs A."/>
            <person name="Gujja S."/>
            <person name="Hansen M."/>
            <person name="Howarth C."/>
            <person name="Imamovic A."/>
            <person name="Ireland A."/>
            <person name="Larimer J."/>
            <person name="McCowan C."/>
            <person name="Murphy C."/>
            <person name="Pearson M."/>
            <person name="Poon T.W."/>
            <person name="Priest M."/>
            <person name="Roberts A."/>
            <person name="Saif S."/>
            <person name="Shea T."/>
            <person name="Sisk P."/>
            <person name="Sykes S."/>
            <person name="Wortman J."/>
            <person name="Nusbaum C."/>
            <person name="Birren B."/>
        </authorList>
    </citation>
    <scope>NUCLEOTIDE SEQUENCE [LARGE SCALE GENOMIC DNA]</scope>
    <source>
        <strain evidence="8">1006PhL</strain>
    </source>
</reference>
<evidence type="ECO:0000256" key="1">
    <source>
        <dbReference type="ARBA" id="ARBA00004123"/>
    </source>
</evidence>
<dbReference type="InterPro" id="IPR047288">
    <property type="entry name" value="Tudor_SGF29_rpt1"/>
</dbReference>
<dbReference type="FunCoup" id="S2JIV0">
    <property type="interactions" value="23"/>
</dbReference>
<dbReference type="OMA" id="ASEYNHV"/>
<dbReference type="CDD" id="cd20393">
    <property type="entry name" value="Tudor_SGF29_rpt1"/>
    <property type="match status" value="1"/>
</dbReference>
<dbReference type="OrthoDB" id="10265994at2759"/>
<evidence type="ECO:0000259" key="6">
    <source>
        <dbReference type="PROSITE" id="PS51518"/>
    </source>
</evidence>
<dbReference type="PROSITE" id="PS51518">
    <property type="entry name" value="SGF29_C"/>
    <property type="match status" value="1"/>
</dbReference>
<feature type="region of interest" description="Disordered" evidence="5">
    <location>
        <begin position="112"/>
        <end position="161"/>
    </location>
</feature>
<keyword evidence="4" id="KW-0539">Nucleus</keyword>
<keyword evidence="3" id="KW-0804">Transcription</keyword>
<accession>S2JIV0</accession>
<dbReference type="InterPro" id="IPR037802">
    <property type="entry name" value="SGF29"/>
</dbReference>
<dbReference type="VEuPathDB" id="FungiDB:HMPREF1544_04763"/>
<sequence length="284" mass="31830">MDRKSRTSRSANLDDTNEEVNLWKQICIALAKLEHVQKDTANVVTGINNIHTAVNMEQGIPTVVGNKLMDFYRGGIDLSNSESKIIHDIIEKVSVLIALRDASEYNHVIDGKRKKRKADNGDDSSSSGTSGATPSVSSKRSKTHQHILTHGTSVAARQPKQKDKNEEWILAVVISYNHDKNRYEVEDVDQDEFGQKQRYMLQPRNVIPIPNVDEAKGLTEINTGQDVLALYPGTTCFYRAKVAAPPSKNKDMSYGGNYKVQFEDDNNEYKYVMPGHVLEVPKVK</sequence>
<dbReference type="STRING" id="1220926.S2JIV0"/>
<comment type="subcellular location">
    <subcellularLocation>
        <location evidence="1">Nucleus</location>
    </subcellularLocation>
</comment>
<evidence type="ECO:0000313" key="8">
    <source>
        <dbReference type="Proteomes" id="UP000014254"/>
    </source>
</evidence>
<dbReference type="InParanoid" id="S2JIV0"/>
<dbReference type="eggNOG" id="KOG3038">
    <property type="taxonomic scope" value="Eukaryota"/>
</dbReference>
<proteinExistence type="predicted"/>
<dbReference type="InterPro" id="IPR010750">
    <property type="entry name" value="SGF29_tudor-like_dom"/>
</dbReference>
<evidence type="ECO:0000256" key="2">
    <source>
        <dbReference type="ARBA" id="ARBA00023015"/>
    </source>
</evidence>
<dbReference type="PANTHER" id="PTHR21539:SF0">
    <property type="entry name" value="SAGA-ASSOCIATED FACTOR 29"/>
    <property type="match status" value="1"/>
</dbReference>
<gene>
    <name evidence="7" type="ORF">HMPREF1544_04763</name>
</gene>
<dbReference type="Proteomes" id="UP000014254">
    <property type="component" value="Unassembled WGS sequence"/>
</dbReference>
<keyword evidence="2" id="KW-0805">Transcription regulation</keyword>
<evidence type="ECO:0000256" key="3">
    <source>
        <dbReference type="ARBA" id="ARBA00023163"/>
    </source>
</evidence>
<evidence type="ECO:0000313" key="7">
    <source>
        <dbReference type="EMBL" id="EPB88412.1"/>
    </source>
</evidence>
<keyword evidence="8" id="KW-1185">Reference proteome</keyword>
<dbReference type="GO" id="GO:0005634">
    <property type="term" value="C:nucleus"/>
    <property type="evidence" value="ECO:0007669"/>
    <property type="project" value="UniProtKB-SubCell"/>
</dbReference>